<comment type="caution">
    <text evidence="5">The sequence shown here is derived from an EMBL/GenBank/DDBJ whole genome shotgun (WGS) entry which is preliminary data.</text>
</comment>
<proteinExistence type="predicted"/>
<dbReference type="Pfam" id="PF00172">
    <property type="entry name" value="Zn_clus"/>
    <property type="match status" value="1"/>
</dbReference>
<dbReference type="PANTHER" id="PTHR37534:SF7">
    <property type="entry name" value="TRANSCRIPTIONAL ACTIVATOR PROTEIN UGA3"/>
    <property type="match status" value="1"/>
</dbReference>
<evidence type="ECO:0000256" key="1">
    <source>
        <dbReference type="ARBA" id="ARBA00004123"/>
    </source>
</evidence>
<evidence type="ECO:0000259" key="4">
    <source>
        <dbReference type="PROSITE" id="PS50048"/>
    </source>
</evidence>
<dbReference type="SMART" id="SM00066">
    <property type="entry name" value="GAL4"/>
    <property type="match status" value="1"/>
</dbReference>
<feature type="domain" description="Zn(2)-C6 fungal-type" evidence="4">
    <location>
        <begin position="10"/>
        <end position="38"/>
    </location>
</feature>
<name>A0A8H4WZP4_9HYPO</name>
<dbReference type="SUPFAM" id="SSF57701">
    <property type="entry name" value="Zn2/Cys6 DNA-binding domain"/>
    <property type="match status" value="1"/>
</dbReference>
<organism evidence="5 6">
    <name type="scientific">Fusarium sarcochroum</name>
    <dbReference type="NCBI Taxonomy" id="1208366"/>
    <lineage>
        <taxon>Eukaryota</taxon>
        <taxon>Fungi</taxon>
        <taxon>Dikarya</taxon>
        <taxon>Ascomycota</taxon>
        <taxon>Pezizomycotina</taxon>
        <taxon>Sordariomycetes</taxon>
        <taxon>Hypocreomycetidae</taxon>
        <taxon>Hypocreales</taxon>
        <taxon>Nectriaceae</taxon>
        <taxon>Fusarium</taxon>
        <taxon>Fusarium lateritium species complex</taxon>
    </lineage>
</organism>
<dbReference type="PANTHER" id="PTHR37534">
    <property type="entry name" value="TRANSCRIPTIONAL ACTIVATOR PROTEIN UGA3"/>
    <property type="match status" value="1"/>
</dbReference>
<dbReference type="GO" id="GO:0008270">
    <property type="term" value="F:zinc ion binding"/>
    <property type="evidence" value="ECO:0007669"/>
    <property type="project" value="InterPro"/>
</dbReference>
<dbReference type="GO" id="GO:0000976">
    <property type="term" value="F:transcription cis-regulatory region binding"/>
    <property type="evidence" value="ECO:0007669"/>
    <property type="project" value="TreeGrafter"/>
</dbReference>
<dbReference type="Proteomes" id="UP000622797">
    <property type="component" value="Unassembled WGS sequence"/>
</dbReference>
<evidence type="ECO:0000313" key="6">
    <source>
        <dbReference type="Proteomes" id="UP000622797"/>
    </source>
</evidence>
<dbReference type="InterPro" id="IPR001138">
    <property type="entry name" value="Zn2Cys6_DnaBD"/>
</dbReference>
<comment type="subcellular location">
    <subcellularLocation>
        <location evidence="1">Nucleus</location>
    </subcellularLocation>
</comment>
<gene>
    <name evidence="5" type="ORF">FSARC_11725</name>
</gene>
<evidence type="ECO:0000256" key="2">
    <source>
        <dbReference type="ARBA" id="ARBA00023242"/>
    </source>
</evidence>
<dbReference type="Pfam" id="PF11951">
    <property type="entry name" value="Fungal_trans_2"/>
    <property type="match status" value="1"/>
</dbReference>
<dbReference type="InterPro" id="IPR036864">
    <property type="entry name" value="Zn2-C6_fun-type_DNA-bd_sf"/>
</dbReference>
<dbReference type="GO" id="GO:0000981">
    <property type="term" value="F:DNA-binding transcription factor activity, RNA polymerase II-specific"/>
    <property type="evidence" value="ECO:0007669"/>
    <property type="project" value="InterPro"/>
</dbReference>
<protein>
    <recommendedName>
        <fullName evidence="4">Zn(2)-C6 fungal-type domain-containing protein</fullName>
    </recommendedName>
</protein>
<evidence type="ECO:0000313" key="5">
    <source>
        <dbReference type="EMBL" id="KAF4955910.1"/>
    </source>
</evidence>
<dbReference type="EMBL" id="JABEXW010000767">
    <property type="protein sequence ID" value="KAF4955910.1"/>
    <property type="molecule type" value="Genomic_DNA"/>
</dbReference>
<keyword evidence="2" id="KW-0539">Nucleus</keyword>
<evidence type="ECO:0000256" key="3">
    <source>
        <dbReference type="SAM" id="MobiDB-lite"/>
    </source>
</evidence>
<dbReference type="PROSITE" id="PS50048">
    <property type="entry name" value="ZN2_CY6_FUNGAL_2"/>
    <property type="match status" value="1"/>
</dbReference>
<feature type="compositionally biased region" description="Polar residues" evidence="3">
    <location>
        <begin position="87"/>
        <end position="108"/>
    </location>
</feature>
<dbReference type="InterPro" id="IPR021858">
    <property type="entry name" value="Fun_TF"/>
</dbReference>
<dbReference type="OrthoDB" id="3862662at2759"/>
<dbReference type="GO" id="GO:0045944">
    <property type="term" value="P:positive regulation of transcription by RNA polymerase II"/>
    <property type="evidence" value="ECO:0007669"/>
    <property type="project" value="TreeGrafter"/>
</dbReference>
<accession>A0A8H4WZP4</accession>
<reference evidence="5" key="1">
    <citation type="journal article" date="2020" name="BMC Genomics">
        <title>Correction to: Identification and distribution of gene clusters required for synthesis of sphingolipid metabolism inhibitors in diverse species of the filamentous fungus Fusarium.</title>
        <authorList>
            <person name="Kim H.S."/>
            <person name="Lohmar J.M."/>
            <person name="Busman M."/>
            <person name="Brown D.W."/>
            <person name="Naumann T.A."/>
            <person name="Divon H.H."/>
            <person name="Lysoe E."/>
            <person name="Uhlig S."/>
            <person name="Proctor R.H."/>
        </authorList>
    </citation>
    <scope>NUCLEOTIDE SEQUENCE</scope>
    <source>
        <strain evidence="5">NRRL 20472</strain>
    </source>
</reference>
<sequence length="474" mass="52623">MSHATLHATACIGCRRRGRKCDRTLPTCLSCEKRGVACEGYVTKWPGVAARGKLAGKSIPVADSSVAITEASSAPTRARQRKARLPSGSTDANDNLSTGPSKEQFGDTLSSVGEDEIEKFIQHYIADLSNIFFLGNGPSDNPYFQYVLPLIDTVPSIRFAIAGAASCHIAARTSDEALEQKSLRLRVHATHLLRGMLQNPSAVSDQTILASILMLAQLDMCSGDCTEFETHLKAAAVVIRNLDYDGAANRYYFEQRLAWLDMMSSTTSNQLPNLTTEEVKTIIGRFSSNGSREWSYDVFPCPIDLFEILAEITILIKSEEEITGSGQMEPQAERLSSRLREWKCPRAITGPRKHMVEGWKLGITAYLRRLFPYTNHSADVVALPNQVLELAKLIPPATSWSYSLLWPIFQVGVTLGDEATEEKEWIRKRLKICLESVGCRHFSNALETLEVIWGHHQPYDSCLTSMYGRTIMLA</sequence>
<dbReference type="CDD" id="cd00067">
    <property type="entry name" value="GAL4"/>
    <property type="match status" value="1"/>
</dbReference>
<feature type="region of interest" description="Disordered" evidence="3">
    <location>
        <begin position="70"/>
        <end position="108"/>
    </location>
</feature>
<dbReference type="GO" id="GO:0005634">
    <property type="term" value="C:nucleus"/>
    <property type="evidence" value="ECO:0007669"/>
    <property type="project" value="UniProtKB-SubCell"/>
</dbReference>
<keyword evidence="6" id="KW-1185">Reference proteome</keyword>
<dbReference type="Gene3D" id="4.10.240.10">
    <property type="entry name" value="Zn(2)-C6 fungal-type DNA-binding domain"/>
    <property type="match status" value="1"/>
</dbReference>
<dbReference type="AlphaFoldDB" id="A0A8H4WZP4"/>
<reference evidence="5" key="2">
    <citation type="submission" date="2020-05" db="EMBL/GenBank/DDBJ databases">
        <authorList>
            <person name="Kim H.-S."/>
            <person name="Proctor R.H."/>
            <person name="Brown D.W."/>
        </authorList>
    </citation>
    <scope>NUCLEOTIDE SEQUENCE</scope>
    <source>
        <strain evidence="5">NRRL 20472</strain>
    </source>
</reference>